<evidence type="ECO:0000313" key="2">
    <source>
        <dbReference type="Proteomes" id="UP001165074"/>
    </source>
</evidence>
<dbReference type="RefSeq" id="WP_285572652.1">
    <property type="nucleotide sequence ID" value="NZ_BSTK01000004.1"/>
</dbReference>
<dbReference type="AlphaFoldDB" id="A0A9W6VUH9"/>
<accession>A0A9W6VUH9</accession>
<dbReference type="PROSITE" id="PS51257">
    <property type="entry name" value="PROKAR_LIPOPROTEIN"/>
    <property type="match status" value="1"/>
</dbReference>
<gene>
    <name evidence="1" type="ORF">Airi02_035570</name>
</gene>
<comment type="caution">
    <text evidence="1">The sequence shown here is derived from an EMBL/GenBank/DDBJ whole genome shotgun (WGS) entry which is preliminary data.</text>
</comment>
<reference evidence="1" key="1">
    <citation type="submission" date="2023-03" db="EMBL/GenBank/DDBJ databases">
        <title>Actinoallomurus iriomotensis NBRC 103684.</title>
        <authorList>
            <person name="Ichikawa N."/>
            <person name="Sato H."/>
            <person name="Tonouchi N."/>
        </authorList>
    </citation>
    <scope>NUCLEOTIDE SEQUENCE</scope>
    <source>
        <strain evidence="1">NBRC 103684</strain>
    </source>
</reference>
<dbReference type="Proteomes" id="UP001165074">
    <property type="component" value="Unassembled WGS sequence"/>
</dbReference>
<dbReference type="EMBL" id="BSTK01000004">
    <property type="protein sequence ID" value="GLY85628.1"/>
    <property type="molecule type" value="Genomic_DNA"/>
</dbReference>
<evidence type="ECO:0008006" key="3">
    <source>
        <dbReference type="Google" id="ProtNLM"/>
    </source>
</evidence>
<proteinExistence type="predicted"/>
<evidence type="ECO:0000313" key="1">
    <source>
        <dbReference type="EMBL" id="GLY85628.1"/>
    </source>
</evidence>
<organism evidence="1 2">
    <name type="scientific">Actinoallomurus iriomotensis</name>
    <dbReference type="NCBI Taxonomy" id="478107"/>
    <lineage>
        <taxon>Bacteria</taxon>
        <taxon>Bacillati</taxon>
        <taxon>Actinomycetota</taxon>
        <taxon>Actinomycetes</taxon>
        <taxon>Streptosporangiales</taxon>
        <taxon>Thermomonosporaceae</taxon>
        <taxon>Actinoallomurus</taxon>
    </lineage>
</organism>
<keyword evidence="2" id="KW-1185">Reference proteome</keyword>
<sequence length="160" mass="16420">MDVRNLRSPLGCAAVLIGVAGLVYACGPDRFRGASSCAPPALEFHVGFSTRQTGGCAGVYGYLGLVKLKAGRVITAEVPGSRPAGPLPESSAPAVVSVVSRSSNGHREKLKAVAEGAADLIVRTPICDVEDFVTTPSPRFVGSKAVSGPCRVLRIEVTGS</sequence>
<protein>
    <recommendedName>
        <fullName evidence="3">Lipoprotein</fullName>
    </recommendedName>
</protein>
<name>A0A9W6VUH9_9ACTN</name>